<keyword evidence="4" id="KW-0997">Cell inner membrane</keyword>
<sequence>MRLLIIKTSSLGDVIHNLPAVSDIVSRAPGVEIDWLVEEGFAEIPRLHPAVRRVIPVALRRWRRGLLSPATWREFARFRRELKAESYDKIIDTQGLVKSAWLARLARGPSCGQDRTTARESLAAGFYDQCFHVPCGRHAVERNRDLAAQALGYPLPQTPPDYGIRAPKASFSFTVPKKFIVGLHATSRDSKRWPAAHWVALGQELEGHGIALLLPWGSAAEEQHAREIAQSLKRATVLPRLSLRELAALMGRAHAVVGVDTGLVHLAVALGRPTVAIYTDSSPALTGVLATRSGSACNLGDVGRVPEPVAVKQALTGLGLL</sequence>
<keyword evidence="5" id="KW-0328">Glycosyltransferase</keyword>
<evidence type="ECO:0000256" key="5">
    <source>
        <dbReference type="ARBA" id="ARBA00022676"/>
    </source>
</evidence>
<dbReference type="InterPro" id="IPR002201">
    <property type="entry name" value="Glyco_trans_9"/>
</dbReference>
<dbReference type="AlphaFoldDB" id="A0A1B4XJI7"/>
<dbReference type="FunCoup" id="A0A1B4XJI7">
    <property type="interactions" value="198"/>
</dbReference>
<dbReference type="Proteomes" id="UP000243180">
    <property type="component" value="Chromosome"/>
</dbReference>
<evidence type="ECO:0000256" key="12">
    <source>
        <dbReference type="ARBA" id="ARBA00044330"/>
    </source>
</evidence>
<dbReference type="GO" id="GO:0005886">
    <property type="term" value="C:plasma membrane"/>
    <property type="evidence" value="ECO:0007669"/>
    <property type="project" value="UniProtKB-SubCell"/>
</dbReference>
<protein>
    <recommendedName>
        <fullName evidence="11">Lipopolysaccharide heptosyltransferase 1</fullName>
        <ecNumber evidence="10">2.4.99.23</ecNumber>
    </recommendedName>
    <alternativeName>
        <fullName evidence="12">ADP-heptose:lipopolysaccharide heptosyltransferase I</fullName>
    </alternativeName>
</protein>
<evidence type="ECO:0000256" key="6">
    <source>
        <dbReference type="ARBA" id="ARBA00022679"/>
    </source>
</evidence>
<evidence type="ECO:0000256" key="4">
    <source>
        <dbReference type="ARBA" id="ARBA00022519"/>
    </source>
</evidence>
<proteinExistence type="inferred from homology"/>
<dbReference type="Gene3D" id="3.40.50.2000">
    <property type="entry name" value="Glycogen Phosphorylase B"/>
    <property type="match status" value="2"/>
</dbReference>
<dbReference type="GO" id="GO:0005829">
    <property type="term" value="C:cytosol"/>
    <property type="evidence" value="ECO:0007669"/>
    <property type="project" value="TreeGrafter"/>
</dbReference>
<evidence type="ECO:0000256" key="7">
    <source>
        <dbReference type="ARBA" id="ARBA00022985"/>
    </source>
</evidence>
<dbReference type="PANTHER" id="PTHR30160:SF19">
    <property type="entry name" value="LIPOPOLYSACCHARIDE HEPTOSYLTRANSFERASE 1"/>
    <property type="match status" value="1"/>
</dbReference>
<dbReference type="CDD" id="cd03789">
    <property type="entry name" value="GT9_LPS_heptosyltransferase"/>
    <property type="match status" value="1"/>
</dbReference>
<dbReference type="RefSeq" id="WP_096361651.1">
    <property type="nucleotide sequence ID" value="NZ_AP014879.1"/>
</dbReference>
<dbReference type="EMBL" id="AP014879">
    <property type="protein sequence ID" value="BAV34960.1"/>
    <property type="molecule type" value="Genomic_DNA"/>
</dbReference>
<dbReference type="NCBIfam" id="TIGR02193">
    <property type="entry name" value="heptsyl_trn_I"/>
    <property type="match status" value="1"/>
</dbReference>
<comment type="catalytic activity">
    <reaction evidence="13">
        <text>an alpha-Kdo-(2-&gt;4)-alpha-Kdo-(2-&gt;6)-lipid A + ADP-L-glycero-beta-D-manno-heptose = an L-alpha-D-Hep-(1-&gt;5)-[alpha-Kdo-(2-&gt;4)]-alpha-Kdo-(2-&gt;6)-lipid A + ADP + H(+)</text>
        <dbReference type="Rhea" id="RHEA:74067"/>
        <dbReference type="ChEBI" id="CHEBI:15378"/>
        <dbReference type="ChEBI" id="CHEBI:61506"/>
        <dbReference type="ChEBI" id="CHEBI:176431"/>
        <dbReference type="ChEBI" id="CHEBI:193068"/>
        <dbReference type="ChEBI" id="CHEBI:456216"/>
        <dbReference type="EC" id="2.4.99.23"/>
    </reaction>
</comment>
<dbReference type="GO" id="GO:0008713">
    <property type="term" value="F:ADP-heptose-lipopolysaccharide heptosyltransferase activity"/>
    <property type="evidence" value="ECO:0007669"/>
    <property type="project" value="TreeGrafter"/>
</dbReference>
<keyword evidence="7" id="KW-0448">Lipopolysaccharide biosynthesis</keyword>
<reference evidence="14 15" key="1">
    <citation type="submission" date="2015-05" db="EMBL/GenBank/DDBJ databases">
        <title>Complete genome sequence of a sulfur-oxidizing gammaproteobacterium strain HA5.</title>
        <authorList>
            <person name="Miura A."/>
            <person name="Kojima H."/>
            <person name="Fukui M."/>
        </authorList>
    </citation>
    <scope>NUCLEOTIDE SEQUENCE [LARGE SCALE GENOMIC DNA]</scope>
    <source>
        <strain evidence="14 15">HA5</strain>
    </source>
</reference>
<evidence type="ECO:0000256" key="13">
    <source>
        <dbReference type="ARBA" id="ARBA00049201"/>
    </source>
</evidence>
<comment type="subcellular location">
    <subcellularLocation>
        <location evidence="1">Cell inner membrane</location>
        <topology evidence="1">Peripheral membrane protein</topology>
        <orientation evidence="1">Cytoplasmic side</orientation>
    </subcellularLocation>
</comment>
<evidence type="ECO:0000313" key="15">
    <source>
        <dbReference type="Proteomes" id="UP000243180"/>
    </source>
</evidence>
<evidence type="ECO:0000256" key="10">
    <source>
        <dbReference type="ARBA" id="ARBA00044041"/>
    </source>
</evidence>
<keyword evidence="8" id="KW-0472">Membrane</keyword>
<dbReference type="InterPro" id="IPR051199">
    <property type="entry name" value="LPS_LOS_Heptosyltrfase"/>
</dbReference>
<dbReference type="Pfam" id="PF01075">
    <property type="entry name" value="Glyco_transf_9"/>
    <property type="match status" value="1"/>
</dbReference>
<dbReference type="PANTHER" id="PTHR30160">
    <property type="entry name" value="TETRAACYLDISACCHARIDE 4'-KINASE-RELATED"/>
    <property type="match status" value="1"/>
</dbReference>
<organism evidence="14 15">
    <name type="scientific">Sulfuricaulis limicola</name>
    <dbReference type="NCBI Taxonomy" id="1620215"/>
    <lineage>
        <taxon>Bacteria</taxon>
        <taxon>Pseudomonadati</taxon>
        <taxon>Pseudomonadota</taxon>
        <taxon>Gammaproteobacteria</taxon>
        <taxon>Acidiferrobacterales</taxon>
        <taxon>Acidiferrobacteraceae</taxon>
        <taxon>Sulfuricaulis</taxon>
    </lineage>
</organism>
<keyword evidence="6 14" id="KW-0808">Transferase</keyword>
<comment type="similarity">
    <text evidence="9">Belongs to the glycosyltransferase 9 family.</text>
</comment>
<keyword evidence="3" id="KW-1003">Cell membrane</keyword>
<dbReference type="InterPro" id="IPR011908">
    <property type="entry name" value="LipoPS_heptosylTferase-I"/>
</dbReference>
<dbReference type="InParanoid" id="A0A1B4XJI7"/>
<evidence type="ECO:0000256" key="8">
    <source>
        <dbReference type="ARBA" id="ARBA00023136"/>
    </source>
</evidence>
<evidence type="ECO:0000256" key="9">
    <source>
        <dbReference type="ARBA" id="ARBA00043995"/>
    </source>
</evidence>
<name>A0A1B4XJI7_9GAMM</name>
<evidence type="ECO:0000256" key="2">
    <source>
        <dbReference type="ARBA" id="ARBA00004713"/>
    </source>
</evidence>
<accession>A0A1B4XJI7</accession>
<evidence type="ECO:0000313" key="14">
    <source>
        <dbReference type="EMBL" id="BAV34960.1"/>
    </source>
</evidence>
<gene>
    <name evidence="14" type="ORF">SCL_2683</name>
</gene>
<dbReference type="OrthoDB" id="9767552at2"/>
<evidence type="ECO:0000256" key="1">
    <source>
        <dbReference type="ARBA" id="ARBA00004515"/>
    </source>
</evidence>
<evidence type="ECO:0000256" key="11">
    <source>
        <dbReference type="ARBA" id="ARBA00044190"/>
    </source>
</evidence>
<dbReference type="EC" id="2.4.99.23" evidence="10"/>
<keyword evidence="15" id="KW-1185">Reference proteome</keyword>
<dbReference type="SUPFAM" id="SSF53756">
    <property type="entry name" value="UDP-Glycosyltransferase/glycogen phosphorylase"/>
    <property type="match status" value="1"/>
</dbReference>
<evidence type="ECO:0000256" key="3">
    <source>
        <dbReference type="ARBA" id="ARBA00022475"/>
    </source>
</evidence>
<dbReference type="GO" id="GO:0009244">
    <property type="term" value="P:lipopolysaccharide core region biosynthetic process"/>
    <property type="evidence" value="ECO:0007669"/>
    <property type="project" value="InterPro"/>
</dbReference>
<dbReference type="KEGG" id="slim:SCL_2683"/>
<comment type="pathway">
    <text evidence="2">Bacterial outer membrane biogenesis; LPS core biosynthesis.</text>
</comment>